<dbReference type="PANTHER" id="PTHR12705:SF0">
    <property type="entry name" value="ORIGIN RECOGNITION COMPLEX SUBUNIT 5"/>
    <property type="match status" value="1"/>
</dbReference>
<dbReference type="Gene3D" id="3.40.50.300">
    <property type="entry name" value="P-loop containing nucleotide triphosphate hydrolases"/>
    <property type="match status" value="1"/>
</dbReference>
<dbReference type="InterPro" id="IPR041664">
    <property type="entry name" value="AAA_16"/>
</dbReference>
<dbReference type="Pfam" id="PF21639">
    <property type="entry name" value="ORC5_lid"/>
    <property type="match status" value="1"/>
</dbReference>
<dbReference type="FunFam" id="3.40.50.300:FF:000673">
    <property type="entry name" value="Origin recognition complex subunit 5"/>
    <property type="match status" value="1"/>
</dbReference>
<keyword evidence="4" id="KW-0547">Nucleotide-binding</keyword>
<dbReference type="PANTHER" id="PTHR12705">
    <property type="entry name" value="ORIGIN RECOGNITION COMPLEX SUBUNIT 5"/>
    <property type="match status" value="1"/>
</dbReference>
<evidence type="ECO:0000256" key="7">
    <source>
        <dbReference type="ARBA" id="ARBA00069657"/>
    </source>
</evidence>
<sequence>MEKHLNQLKTKIVCRDTVLRELFSLLGAPEEPLPHSIFIYGHIATGKSLVMESLLQCLKYNYSVINCIEHSNTRHMFDYILQELTPQNLNENDIDSKGKRKCDNVMDFIDDLRSISSKNPDNPMIIVFDKCDRLRDMDMNLLPALLRLRELSGVNVCTVFLSDIIWEKYRVKMGMLEPIRIHFPQYTKDEMQQILFTYKPEGYSDGFYQNYLNLFLSVFFRFCRDINELRYMAQINFSKYIEPVKSGQCDESDVTVLWRNISNVLKSNLEVIYLRVSTEDFRERTELSQQIESTTKLALSFELPFYAKFMLIAAYLASYNPAKEDKRLFMKASTKTKKRKRTIPMNKPIPMNTHVGPRTFPLDRMLAIFCAIIEEKVDLNANLLAQIPTMCQLGLLAMVGDNSLDEPKFRCCVNLDFVVIIGKTVGFSVRNYLYDFIH</sequence>
<evidence type="ECO:0000256" key="1">
    <source>
        <dbReference type="ARBA" id="ARBA00004123"/>
    </source>
</evidence>
<feature type="domain" description="ORC5 lid" evidence="10">
    <location>
        <begin position="208"/>
        <end position="257"/>
    </location>
</feature>
<dbReference type="InterPro" id="IPR048866">
    <property type="entry name" value="ORC5_lid"/>
</dbReference>
<dbReference type="EMBL" id="GBYB01012824">
    <property type="protein sequence ID" value="JAG82591.1"/>
    <property type="molecule type" value="Transcribed_RNA"/>
</dbReference>
<evidence type="ECO:0000256" key="4">
    <source>
        <dbReference type="ARBA" id="ARBA00022741"/>
    </source>
</evidence>
<dbReference type="InterPro" id="IPR047088">
    <property type="entry name" value="ORC5_C"/>
</dbReference>
<evidence type="ECO:0000256" key="3">
    <source>
        <dbReference type="ARBA" id="ARBA00022705"/>
    </source>
</evidence>
<comment type="subcellular location">
    <subcellularLocation>
        <location evidence="1">Nucleus</location>
    </subcellularLocation>
</comment>
<dbReference type="AlphaFoldDB" id="A0A0C9R8Z3"/>
<accession>A0A0C9R8Z3</accession>
<comment type="similarity">
    <text evidence="2">Belongs to the ORC5 family.</text>
</comment>
<dbReference type="Pfam" id="PF13191">
    <property type="entry name" value="AAA_16"/>
    <property type="match status" value="1"/>
</dbReference>
<dbReference type="Pfam" id="PF14630">
    <property type="entry name" value="ORC5_C"/>
    <property type="match status" value="1"/>
</dbReference>
<evidence type="ECO:0000259" key="8">
    <source>
        <dbReference type="Pfam" id="PF13191"/>
    </source>
</evidence>
<organism evidence="11">
    <name type="scientific">Fopius arisanus</name>
    <dbReference type="NCBI Taxonomy" id="64838"/>
    <lineage>
        <taxon>Eukaryota</taxon>
        <taxon>Metazoa</taxon>
        <taxon>Ecdysozoa</taxon>
        <taxon>Arthropoda</taxon>
        <taxon>Hexapoda</taxon>
        <taxon>Insecta</taxon>
        <taxon>Pterygota</taxon>
        <taxon>Neoptera</taxon>
        <taxon>Endopterygota</taxon>
        <taxon>Hymenoptera</taxon>
        <taxon>Apocrita</taxon>
        <taxon>Ichneumonoidea</taxon>
        <taxon>Braconidae</taxon>
        <taxon>Opiinae</taxon>
        <taxon>Fopius</taxon>
    </lineage>
</organism>
<keyword evidence="3" id="KW-0235">DNA replication</keyword>
<dbReference type="GO" id="GO:0005524">
    <property type="term" value="F:ATP binding"/>
    <property type="evidence" value="ECO:0007669"/>
    <property type="project" value="UniProtKB-KW"/>
</dbReference>
<evidence type="ECO:0000259" key="9">
    <source>
        <dbReference type="Pfam" id="PF14630"/>
    </source>
</evidence>
<feature type="domain" description="Origin recognition complex subunit 5 C-terminal" evidence="9">
    <location>
        <begin position="303"/>
        <end position="433"/>
    </location>
</feature>
<keyword evidence="5" id="KW-0067">ATP-binding</keyword>
<dbReference type="GO" id="GO:0005664">
    <property type="term" value="C:nuclear origin of replication recognition complex"/>
    <property type="evidence" value="ECO:0007669"/>
    <property type="project" value="TreeGrafter"/>
</dbReference>
<feature type="domain" description="Orc1-like AAA ATPase" evidence="8">
    <location>
        <begin position="12"/>
        <end position="159"/>
    </location>
</feature>
<gene>
    <name evidence="11" type="primary">Orc5</name>
    <name evidence="11" type="ORF">g.24156</name>
</gene>
<dbReference type="SUPFAM" id="SSF52540">
    <property type="entry name" value="P-loop containing nucleoside triphosphate hydrolases"/>
    <property type="match status" value="1"/>
</dbReference>
<proteinExistence type="inferred from homology"/>
<reference evidence="11" key="1">
    <citation type="submission" date="2015-01" db="EMBL/GenBank/DDBJ databases">
        <title>Transcriptome Assembly of Fopius arisanus.</title>
        <authorList>
            <person name="Geib S."/>
        </authorList>
    </citation>
    <scope>NUCLEOTIDE SEQUENCE</scope>
</reference>
<keyword evidence="6" id="KW-0539">Nucleus</keyword>
<dbReference type="GO" id="GO:0006270">
    <property type="term" value="P:DNA replication initiation"/>
    <property type="evidence" value="ECO:0007669"/>
    <property type="project" value="TreeGrafter"/>
</dbReference>
<dbReference type="Gene3D" id="1.10.8.60">
    <property type="match status" value="1"/>
</dbReference>
<dbReference type="InterPro" id="IPR020796">
    <property type="entry name" value="ORC5"/>
</dbReference>
<dbReference type="GO" id="GO:0003688">
    <property type="term" value="F:DNA replication origin binding"/>
    <property type="evidence" value="ECO:0007669"/>
    <property type="project" value="TreeGrafter"/>
</dbReference>
<evidence type="ECO:0000256" key="5">
    <source>
        <dbReference type="ARBA" id="ARBA00022840"/>
    </source>
</evidence>
<evidence type="ECO:0000259" key="10">
    <source>
        <dbReference type="Pfam" id="PF21639"/>
    </source>
</evidence>
<evidence type="ECO:0000256" key="6">
    <source>
        <dbReference type="ARBA" id="ARBA00023242"/>
    </source>
</evidence>
<evidence type="ECO:0000256" key="2">
    <source>
        <dbReference type="ARBA" id="ARBA00006269"/>
    </source>
</evidence>
<evidence type="ECO:0000313" key="11">
    <source>
        <dbReference type="EMBL" id="JAG82591.1"/>
    </source>
</evidence>
<protein>
    <recommendedName>
        <fullName evidence="7">Origin recognition complex subunit 5</fullName>
    </recommendedName>
</protein>
<name>A0A0C9R8Z3_9HYME</name>
<dbReference type="InterPro" id="IPR027417">
    <property type="entry name" value="P-loop_NTPase"/>
</dbReference>